<sequence>MALSNLRRIGGQSACENKYVSPSHVHRPYFNVEFIKSDKYDNLILKLILKSGANWNMFSVVFCPTENWIKEATEVICTADNNNYIGTVEMDSYYGNLFLKLVYCHNNKTFIKCGKFHQKYIPSIDIGYDCFEHKKTVVYKIYNKKQETEYMAIIKNLFEQNHKTINVLPSGSNYSKTDSFQVNIVNEKPNLCSGQRLQIVTLLDIQYSYPEAGKYLGYVINYETKCGVLYLKLKLYLKINEIIQNFEIKTDDTFGKINIYVADKRGINNVSVGCHVVFEEENHPALHDFYKNCCQPSLIVFDRKTNNLIDVFNIQSQELNKKYICALEMKNANHTSGKQKYICETEFTIHFIDLISLIIFKKLQLKKKESKNGLSTDASQSTSATSTIISRVSNVPIIQRKSSA</sequence>
<name>A0A0K0EUB5_STRVS</name>
<evidence type="ECO:0000313" key="1">
    <source>
        <dbReference type="Proteomes" id="UP000035680"/>
    </source>
</evidence>
<reference evidence="2" key="2">
    <citation type="submission" date="2015-08" db="UniProtKB">
        <authorList>
            <consortium name="WormBaseParasite"/>
        </authorList>
    </citation>
    <scope>IDENTIFICATION</scope>
</reference>
<keyword evidence="1" id="KW-1185">Reference proteome</keyword>
<organism evidence="1 2">
    <name type="scientific">Strongyloides venezuelensis</name>
    <name type="common">Threadworm</name>
    <dbReference type="NCBI Taxonomy" id="75913"/>
    <lineage>
        <taxon>Eukaryota</taxon>
        <taxon>Metazoa</taxon>
        <taxon>Ecdysozoa</taxon>
        <taxon>Nematoda</taxon>
        <taxon>Chromadorea</taxon>
        <taxon>Rhabditida</taxon>
        <taxon>Tylenchina</taxon>
        <taxon>Panagrolaimomorpha</taxon>
        <taxon>Strongyloidoidea</taxon>
        <taxon>Strongyloididae</taxon>
        <taxon>Strongyloides</taxon>
    </lineage>
</organism>
<dbReference type="WBParaSite" id="SVE_0010800.1">
    <property type="protein sequence ID" value="SVE_0010800.1"/>
    <property type="gene ID" value="SVE_0010800"/>
</dbReference>
<dbReference type="Proteomes" id="UP000035680">
    <property type="component" value="Unassembled WGS sequence"/>
</dbReference>
<proteinExistence type="predicted"/>
<protein>
    <submittedName>
        <fullName evidence="2">ZP domain-containing protein</fullName>
    </submittedName>
</protein>
<dbReference type="AlphaFoldDB" id="A0A0K0EUB5"/>
<reference evidence="1" key="1">
    <citation type="submission" date="2014-07" db="EMBL/GenBank/DDBJ databases">
        <authorList>
            <person name="Martin A.A"/>
            <person name="De Silva N."/>
        </authorList>
    </citation>
    <scope>NUCLEOTIDE SEQUENCE</scope>
</reference>
<accession>A0A0K0EUB5</accession>
<evidence type="ECO:0000313" key="2">
    <source>
        <dbReference type="WBParaSite" id="SVE_0010800.1"/>
    </source>
</evidence>